<dbReference type="Pfam" id="PF07648">
    <property type="entry name" value="Kazal_2"/>
    <property type="match status" value="2"/>
</dbReference>
<dbReference type="InterPro" id="IPR036773">
    <property type="entry name" value="TB_dom_sf"/>
</dbReference>
<dbReference type="PANTHER" id="PTHR10913:SF64">
    <property type="entry name" value="FOLLISTATIN-A-LIKE ISOFORM X1"/>
    <property type="match status" value="1"/>
</dbReference>
<keyword evidence="2" id="KW-0677">Repeat</keyword>
<keyword evidence="4" id="KW-0325">Glycoprotein</keyword>
<dbReference type="Gene3D" id="3.30.60.30">
    <property type="match status" value="2"/>
</dbReference>
<keyword evidence="1" id="KW-0732">Signal</keyword>
<dbReference type="GO" id="GO:0032926">
    <property type="term" value="P:negative regulation of activin receptor signaling pathway"/>
    <property type="evidence" value="ECO:0007669"/>
    <property type="project" value="TreeGrafter"/>
</dbReference>
<dbReference type="InterPro" id="IPR036058">
    <property type="entry name" value="Kazal_dom_sf"/>
</dbReference>
<dbReference type="PROSITE" id="PS51465">
    <property type="entry name" value="KAZAL_2"/>
    <property type="match status" value="2"/>
</dbReference>
<evidence type="ECO:0000256" key="2">
    <source>
        <dbReference type="ARBA" id="ARBA00022737"/>
    </source>
</evidence>
<accession>A0A7R9KNR3</accession>
<dbReference type="Gene3D" id="3.90.290.10">
    <property type="entry name" value="TGF-beta binding (TB) domain"/>
    <property type="match status" value="1"/>
</dbReference>
<evidence type="ECO:0000256" key="3">
    <source>
        <dbReference type="ARBA" id="ARBA00023157"/>
    </source>
</evidence>
<evidence type="ECO:0000259" key="6">
    <source>
        <dbReference type="PROSITE" id="PS51465"/>
    </source>
</evidence>
<dbReference type="InterPro" id="IPR002350">
    <property type="entry name" value="Kazal_dom"/>
</dbReference>
<protein>
    <recommendedName>
        <fullName evidence="6">Kazal-like domain-containing protein</fullName>
    </recommendedName>
</protein>
<proteinExistence type="predicted"/>
<feature type="compositionally biased region" description="Basic and acidic residues" evidence="5">
    <location>
        <begin position="296"/>
        <end position="311"/>
    </location>
</feature>
<dbReference type="OrthoDB" id="6498816at2759"/>
<keyword evidence="8" id="KW-1185">Reference proteome</keyword>
<reference evidence="7" key="1">
    <citation type="submission" date="2020-11" db="EMBL/GenBank/DDBJ databases">
        <authorList>
            <person name="Tran Van P."/>
        </authorList>
    </citation>
    <scope>NUCLEOTIDE SEQUENCE</scope>
</reference>
<dbReference type="InterPro" id="IPR003645">
    <property type="entry name" value="Fol_N"/>
</dbReference>
<dbReference type="SMART" id="SM00280">
    <property type="entry name" value="KAZAL"/>
    <property type="match status" value="2"/>
</dbReference>
<feature type="compositionally biased region" description="Basic and acidic residues" evidence="5">
    <location>
        <begin position="264"/>
        <end position="275"/>
    </location>
</feature>
<sequence>MCWSAPNGNGRCTDLLKTGVTEDECCNGADSTNSGITSTAYSQDLDSGKLFYYRALRGGVPCSQCKSTCEGITCGTGKTCVVKAEGQPVCICAPKCSRRKRKLGPVCGSDGQTYRHICRLLKRKCRKDPTLTVEYYGNCKETCDRVGCVQSKTCILDDNARPRCVRCQQYCPPVTPNSRPVCGANRVTYYSYCHLRRAACLAGRAIQVMNRRQCQHKSSNDEEIDTKSLAKSKTPNIAALEHRTSYDINLQFKPSLIQQNSNTIRDDFNGKDKSSEPTVPSAEVKSDPTTPTLISRADKSKDQKSDEKDISSKSTPNMT</sequence>
<dbReference type="InterPro" id="IPR050653">
    <property type="entry name" value="Prot_Inhib_GrowthFact_Antg"/>
</dbReference>
<dbReference type="GO" id="GO:0005615">
    <property type="term" value="C:extracellular space"/>
    <property type="evidence" value="ECO:0007669"/>
    <property type="project" value="TreeGrafter"/>
</dbReference>
<dbReference type="PANTHER" id="PTHR10913">
    <property type="entry name" value="FOLLISTATIN-RELATED"/>
    <property type="match status" value="1"/>
</dbReference>
<dbReference type="AlphaFoldDB" id="A0A7R9KNR3"/>
<feature type="domain" description="Kazal-like" evidence="6">
    <location>
        <begin position="84"/>
        <end position="141"/>
    </location>
</feature>
<dbReference type="EMBL" id="CAJPIZ010003027">
    <property type="protein sequence ID" value="CAG2105819.1"/>
    <property type="molecule type" value="Genomic_DNA"/>
</dbReference>
<dbReference type="Pfam" id="PF21333">
    <property type="entry name" value="FST_N"/>
    <property type="match status" value="1"/>
</dbReference>
<dbReference type="GO" id="GO:0030154">
    <property type="term" value="P:cell differentiation"/>
    <property type="evidence" value="ECO:0007669"/>
    <property type="project" value="TreeGrafter"/>
</dbReference>
<evidence type="ECO:0000313" key="7">
    <source>
        <dbReference type="EMBL" id="CAD7625389.1"/>
    </source>
</evidence>
<dbReference type="SUPFAM" id="SSF100895">
    <property type="entry name" value="Kazal-type serine protease inhibitors"/>
    <property type="match status" value="2"/>
</dbReference>
<keyword evidence="3" id="KW-1015">Disulfide bond</keyword>
<evidence type="ECO:0000256" key="1">
    <source>
        <dbReference type="ARBA" id="ARBA00022729"/>
    </source>
</evidence>
<evidence type="ECO:0000256" key="4">
    <source>
        <dbReference type="ARBA" id="ARBA00023180"/>
    </source>
</evidence>
<dbReference type="CDD" id="cd00104">
    <property type="entry name" value="KAZAL_FS"/>
    <property type="match status" value="1"/>
</dbReference>
<name>A0A7R9KNR3_9ACAR</name>
<dbReference type="SMART" id="SM00274">
    <property type="entry name" value="FOLN"/>
    <property type="match status" value="2"/>
</dbReference>
<evidence type="ECO:0000313" key="8">
    <source>
        <dbReference type="Proteomes" id="UP000759131"/>
    </source>
</evidence>
<dbReference type="GO" id="GO:0030510">
    <property type="term" value="P:regulation of BMP signaling pathway"/>
    <property type="evidence" value="ECO:0007669"/>
    <property type="project" value="TreeGrafter"/>
</dbReference>
<feature type="region of interest" description="Disordered" evidence="5">
    <location>
        <begin position="259"/>
        <end position="319"/>
    </location>
</feature>
<evidence type="ECO:0000256" key="5">
    <source>
        <dbReference type="SAM" id="MobiDB-lite"/>
    </source>
</evidence>
<organism evidence="7">
    <name type="scientific">Medioppia subpectinata</name>
    <dbReference type="NCBI Taxonomy" id="1979941"/>
    <lineage>
        <taxon>Eukaryota</taxon>
        <taxon>Metazoa</taxon>
        <taxon>Ecdysozoa</taxon>
        <taxon>Arthropoda</taxon>
        <taxon>Chelicerata</taxon>
        <taxon>Arachnida</taxon>
        <taxon>Acari</taxon>
        <taxon>Acariformes</taxon>
        <taxon>Sarcoptiformes</taxon>
        <taxon>Oribatida</taxon>
        <taxon>Brachypylina</taxon>
        <taxon>Oppioidea</taxon>
        <taxon>Oppiidae</taxon>
        <taxon>Medioppia</taxon>
    </lineage>
</organism>
<dbReference type="Proteomes" id="UP000759131">
    <property type="component" value="Unassembled WGS sequence"/>
</dbReference>
<gene>
    <name evidence="7" type="ORF">OSB1V03_LOCUS5824</name>
</gene>
<feature type="domain" description="Kazal-like" evidence="6">
    <location>
        <begin position="165"/>
        <end position="216"/>
    </location>
</feature>
<dbReference type="EMBL" id="OC857602">
    <property type="protein sequence ID" value="CAD7625389.1"/>
    <property type="molecule type" value="Genomic_DNA"/>
</dbReference>
<dbReference type="GO" id="GO:0048185">
    <property type="term" value="F:activin binding"/>
    <property type="evidence" value="ECO:0007669"/>
    <property type="project" value="TreeGrafter"/>
</dbReference>